<keyword evidence="5" id="KW-0547">Nucleotide-binding</keyword>
<dbReference type="InterPro" id="IPR005467">
    <property type="entry name" value="His_kinase_dom"/>
</dbReference>
<sequence length="992" mass="112244">MQCCRPDLTNVNFLRSIFSAANKTKFLQSSLHLYHTCGVVALIVLLFACGGKSSSVRNEERVALEKQIEALSSIDSIETLQHRFAESGNKIGYIIALRIKGKRLRNESRFEEAVRAHSEALKEAEALNDTLEWVRSLNNIGTDYRRMSILDVAQEYHYRALKLSEEFSDTSKLALKNHVKSLNGLGNIYMSLGNHERADSVLRLALKGEKKLNSAVGQAIDNANIGSIFEESGKLDSARVYYLRSMEFNKAANEVIGISLCHTYLGSLHEKTGEYEQAARDYETAYSLLQPCKDEWHALSPLLALTGIYFKLGKTSEALEQLGRAKEMATRIKSPEHLVQVYDQYYKYYKQSGCYADALSCHEQAQFWQDSVLNIGRVNRIQNISLNIERNHRKRMLNEADLKLQSERTMRYVSYVVFIFVLLSLFAIVILMSYVQRIRKRNHVALKQMSQLRENFFTNITHEFRTPLTVILGLSGDLKHDEDLPAETKAKICTIERQGESLLDLINQLLDISKIKSSVGNLDWRSGNIAAYITMIVESYRDYARCCNVDLHFVTSVDLETDFVPDYLNKIMNNLLSNAFKYTPEYGHITIKLERDNENLLISVADTGKGIDPAALAHIFQPFYQAEQDTEQVGTGVGLALVHRIVEVIGGKIHVESVLGKGTTFHLSLPIRHESKQAVDSHPIIGAPKMPDTMASLIDKVESNNNDCRILIIEDNKDVAAYIGSQLASRYSVYYAENGKIGLQKAEELVPDLIITDLMMPEIGGLDVCRAIRKNEIVNHIPIIVITAKNTEEDRIKGLEAGADAYLVKPFNSEELRTRVEKLLEQRSLLRNKYASAIKSNEVVMPTLSTADEFFLGKTIDVIYALLDTQQLEVSVLADRLCMSKRQFHRKLMALTGMSPVSYIKEVKMKRAKMLLDTRPDISLDEVAELSGFEHYSGFYHAFKKTYGFTPTKYKRKVNDSSAEACEPDFDEDEDDLQDNVDTPDERTRSVT</sequence>
<evidence type="ECO:0000256" key="8">
    <source>
        <dbReference type="ARBA" id="ARBA00023012"/>
    </source>
</evidence>
<evidence type="ECO:0000256" key="1">
    <source>
        <dbReference type="ARBA" id="ARBA00000085"/>
    </source>
</evidence>
<keyword evidence="6" id="KW-0418">Kinase</keyword>
<accession>A0A929RWI5</accession>
<proteinExistence type="predicted"/>
<keyword evidence="8" id="KW-0902">Two-component regulatory system</keyword>
<keyword evidence="14" id="KW-0472">Membrane</keyword>
<dbReference type="Pfam" id="PF00072">
    <property type="entry name" value="Response_reg"/>
    <property type="match status" value="1"/>
</dbReference>
<dbReference type="PROSITE" id="PS50109">
    <property type="entry name" value="HIS_KIN"/>
    <property type="match status" value="1"/>
</dbReference>
<keyword evidence="10" id="KW-0238">DNA-binding</keyword>
<dbReference type="PRINTS" id="PR00344">
    <property type="entry name" value="BCTRLSENSOR"/>
</dbReference>
<dbReference type="Proteomes" id="UP000704068">
    <property type="component" value="Unassembled WGS sequence"/>
</dbReference>
<comment type="catalytic activity">
    <reaction evidence="1">
        <text>ATP + protein L-histidine = ADP + protein N-phospho-L-histidine.</text>
        <dbReference type="EC" id="2.7.13.3"/>
    </reaction>
</comment>
<dbReference type="SUPFAM" id="SSF55874">
    <property type="entry name" value="ATPase domain of HSP90 chaperone/DNA topoisomerase II/histidine kinase"/>
    <property type="match status" value="1"/>
</dbReference>
<comment type="caution">
    <text evidence="18">The sequence shown here is derived from an EMBL/GenBank/DDBJ whole genome shotgun (WGS) entry which is preliminary data.</text>
</comment>
<dbReference type="Gene3D" id="3.40.50.2300">
    <property type="match status" value="1"/>
</dbReference>
<feature type="transmembrane region" description="Helical" evidence="14">
    <location>
        <begin position="412"/>
        <end position="435"/>
    </location>
</feature>
<dbReference type="InterPro" id="IPR004358">
    <property type="entry name" value="Sig_transdc_His_kin-like_C"/>
</dbReference>
<dbReference type="InterPro" id="IPR036890">
    <property type="entry name" value="HATPase_C_sf"/>
</dbReference>
<evidence type="ECO:0000313" key="19">
    <source>
        <dbReference type="Proteomes" id="UP000704068"/>
    </source>
</evidence>
<dbReference type="InterPro" id="IPR011990">
    <property type="entry name" value="TPR-like_helical_dom_sf"/>
</dbReference>
<evidence type="ECO:0000256" key="14">
    <source>
        <dbReference type="SAM" id="Phobius"/>
    </source>
</evidence>
<dbReference type="PANTHER" id="PTHR43547:SF2">
    <property type="entry name" value="HYBRID SIGNAL TRANSDUCTION HISTIDINE KINASE C"/>
    <property type="match status" value="1"/>
</dbReference>
<dbReference type="PROSITE" id="PS50110">
    <property type="entry name" value="RESPONSE_REGULATORY"/>
    <property type="match status" value="1"/>
</dbReference>
<dbReference type="EC" id="2.7.13.3" evidence="2"/>
<evidence type="ECO:0000256" key="9">
    <source>
        <dbReference type="ARBA" id="ARBA00023015"/>
    </source>
</evidence>
<dbReference type="GO" id="GO:0005524">
    <property type="term" value="F:ATP binding"/>
    <property type="evidence" value="ECO:0007669"/>
    <property type="project" value="UniProtKB-KW"/>
</dbReference>
<dbReference type="PROSITE" id="PS00041">
    <property type="entry name" value="HTH_ARAC_FAMILY_1"/>
    <property type="match status" value="1"/>
</dbReference>
<dbReference type="SMART" id="SM00448">
    <property type="entry name" value="REC"/>
    <property type="match status" value="1"/>
</dbReference>
<dbReference type="RefSeq" id="WP_303762996.1">
    <property type="nucleotide sequence ID" value="NZ_JABZGR010000003.1"/>
</dbReference>
<dbReference type="SUPFAM" id="SSF52172">
    <property type="entry name" value="CheY-like"/>
    <property type="match status" value="1"/>
</dbReference>
<evidence type="ECO:0000256" key="5">
    <source>
        <dbReference type="ARBA" id="ARBA00022741"/>
    </source>
</evidence>
<dbReference type="Pfam" id="PF13181">
    <property type="entry name" value="TPR_8"/>
    <property type="match status" value="1"/>
</dbReference>
<dbReference type="SMART" id="SM00028">
    <property type="entry name" value="TPR"/>
    <property type="match status" value="5"/>
</dbReference>
<organism evidence="18 19">
    <name type="scientific">Alloprevotella tannerae</name>
    <dbReference type="NCBI Taxonomy" id="76122"/>
    <lineage>
        <taxon>Bacteria</taxon>
        <taxon>Pseudomonadati</taxon>
        <taxon>Bacteroidota</taxon>
        <taxon>Bacteroidia</taxon>
        <taxon>Bacteroidales</taxon>
        <taxon>Prevotellaceae</taxon>
        <taxon>Alloprevotella</taxon>
    </lineage>
</organism>
<evidence type="ECO:0000256" key="6">
    <source>
        <dbReference type="ARBA" id="ARBA00022777"/>
    </source>
</evidence>
<dbReference type="SMART" id="SM00388">
    <property type="entry name" value="HisKA"/>
    <property type="match status" value="1"/>
</dbReference>
<evidence type="ECO:0000259" key="16">
    <source>
        <dbReference type="PROSITE" id="PS50109"/>
    </source>
</evidence>
<dbReference type="PANTHER" id="PTHR43547">
    <property type="entry name" value="TWO-COMPONENT HISTIDINE KINASE"/>
    <property type="match status" value="1"/>
</dbReference>
<reference evidence="18" key="1">
    <citation type="submission" date="2020-04" db="EMBL/GenBank/DDBJ databases">
        <title>Deep metagenomics examines the oral microbiome during advanced dental caries in children, revealing novel taxa and co-occurrences with host molecules.</title>
        <authorList>
            <person name="Baker J.L."/>
            <person name="Morton J.T."/>
            <person name="Dinis M."/>
            <person name="Alvarez R."/>
            <person name="Tran N.C."/>
            <person name="Knight R."/>
            <person name="Edlund A."/>
        </authorList>
    </citation>
    <scope>NUCLEOTIDE SEQUENCE</scope>
    <source>
        <strain evidence="18">JCVI_34_bin.1</strain>
    </source>
</reference>
<feature type="modified residue" description="4-aspartylphosphate" evidence="12">
    <location>
        <position position="757"/>
    </location>
</feature>
<keyword evidence="14" id="KW-1133">Transmembrane helix</keyword>
<dbReference type="Pfam" id="PF12833">
    <property type="entry name" value="HTH_18"/>
    <property type="match status" value="1"/>
</dbReference>
<dbReference type="InterPro" id="IPR003594">
    <property type="entry name" value="HATPase_dom"/>
</dbReference>
<feature type="region of interest" description="Disordered" evidence="13">
    <location>
        <begin position="964"/>
        <end position="992"/>
    </location>
</feature>
<dbReference type="GO" id="GO:0000155">
    <property type="term" value="F:phosphorelay sensor kinase activity"/>
    <property type="evidence" value="ECO:0007669"/>
    <property type="project" value="InterPro"/>
</dbReference>
<dbReference type="Pfam" id="PF00512">
    <property type="entry name" value="HisKA"/>
    <property type="match status" value="1"/>
</dbReference>
<dbReference type="InterPro" id="IPR009057">
    <property type="entry name" value="Homeodomain-like_sf"/>
</dbReference>
<protein>
    <recommendedName>
        <fullName evidence="2">histidine kinase</fullName>
        <ecNumber evidence="2">2.7.13.3</ecNumber>
    </recommendedName>
</protein>
<feature type="domain" description="HTH araC/xylS-type" evidence="15">
    <location>
        <begin position="857"/>
        <end position="957"/>
    </location>
</feature>
<keyword evidence="4" id="KW-0808">Transferase</keyword>
<dbReference type="InterPro" id="IPR019734">
    <property type="entry name" value="TPR_rpt"/>
</dbReference>
<dbReference type="FunFam" id="3.30.565.10:FF:000037">
    <property type="entry name" value="Hybrid sensor histidine kinase/response regulator"/>
    <property type="match status" value="1"/>
</dbReference>
<keyword evidence="9" id="KW-0805">Transcription regulation</keyword>
<dbReference type="InterPro" id="IPR018060">
    <property type="entry name" value="HTH_AraC"/>
</dbReference>
<evidence type="ECO:0000256" key="11">
    <source>
        <dbReference type="ARBA" id="ARBA00023163"/>
    </source>
</evidence>
<keyword evidence="11" id="KW-0804">Transcription</keyword>
<dbReference type="InterPro" id="IPR001789">
    <property type="entry name" value="Sig_transdc_resp-reg_receiver"/>
</dbReference>
<dbReference type="AlphaFoldDB" id="A0A929RWI5"/>
<dbReference type="InterPro" id="IPR018062">
    <property type="entry name" value="HTH_AraC-typ_CS"/>
</dbReference>
<evidence type="ECO:0000256" key="10">
    <source>
        <dbReference type="ARBA" id="ARBA00023125"/>
    </source>
</evidence>
<dbReference type="SUPFAM" id="SSF48452">
    <property type="entry name" value="TPR-like"/>
    <property type="match status" value="2"/>
</dbReference>
<dbReference type="SMART" id="SM00342">
    <property type="entry name" value="HTH_ARAC"/>
    <property type="match status" value="1"/>
</dbReference>
<dbReference type="Gene3D" id="1.25.40.10">
    <property type="entry name" value="Tetratricopeptide repeat domain"/>
    <property type="match status" value="2"/>
</dbReference>
<feature type="domain" description="Response regulatory" evidence="17">
    <location>
        <begin position="709"/>
        <end position="824"/>
    </location>
</feature>
<gene>
    <name evidence="18" type="ORF">HXK21_02150</name>
</gene>
<dbReference type="Gene3D" id="1.10.10.60">
    <property type="entry name" value="Homeodomain-like"/>
    <property type="match status" value="1"/>
</dbReference>
<evidence type="ECO:0000256" key="2">
    <source>
        <dbReference type="ARBA" id="ARBA00012438"/>
    </source>
</evidence>
<dbReference type="InterPro" id="IPR036097">
    <property type="entry name" value="HisK_dim/P_sf"/>
</dbReference>
<evidence type="ECO:0000256" key="13">
    <source>
        <dbReference type="SAM" id="MobiDB-lite"/>
    </source>
</evidence>
<feature type="transmembrane region" description="Helical" evidence="14">
    <location>
        <begin position="32"/>
        <end position="51"/>
    </location>
</feature>
<dbReference type="InterPro" id="IPR003661">
    <property type="entry name" value="HisK_dim/P_dom"/>
</dbReference>
<evidence type="ECO:0000259" key="15">
    <source>
        <dbReference type="PROSITE" id="PS01124"/>
    </source>
</evidence>
<dbReference type="SUPFAM" id="SSF47384">
    <property type="entry name" value="Homodimeric domain of signal transducing histidine kinase"/>
    <property type="match status" value="1"/>
</dbReference>
<dbReference type="SUPFAM" id="SSF46689">
    <property type="entry name" value="Homeodomain-like"/>
    <property type="match status" value="1"/>
</dbReference>
<evidence type="ECO:0000256" key="3">
    <source>
        <dbReference type="ARBA" id="ARBA00022553"/>
    </source>
</evidence>
<keyword evidence="14" id="KW-0812">Transmembrane</keyword>
<evidence type="ECO:0000256" key="12">
    <source>
        <dbReference type="PROSITE-ProRule" id="PRU00169"/>
    </source>
</evidence>
<evidence type="ECO:0000256" key="7">
    <source>
        <dbReference type="ARBA" id="ARBA00022840"/>
    </source>
</evidence>
<dbReference type="Gene3D" id="1.10.287.130">
    <property type="match status" value="1"/>
</dbReference>
<dbReference type="CDD" id="cd17574">
    <property type="entry name" value="REC_OmpR"/>
    <property type="match status" value="1"/>
</dbReference>
<dbReference type="GO" id="GO:0043565">
    <property type="term" value="F:sequence-specific DNA binding"/>
    <property type="evidence" value="ECO:0007669"/>
    <property type="project" value="InterPro"/>
</dbReference>
<dbReference type="CDD" id="cd00075">
    <property type="entry name" value="HATPase"/>
    <property type="match status" value="1"/>
</dbReference>
<evidence type="ECO:0000256" key="4">
    <source>
        <dbReference type="ARBA" id="ARBA00022679"/>
    </source>
</evidence>
<dbReference type="InterPro" id="IPR011006">
    <property type="entry name" value="CheY-like_superfamily"/>
</dbReference>
<name>A0A929RWI5_9BACT</name>
<evidence type="ECO:0000313" key="18">
    <source>
        <dbReference type="EMBL" id="MBF0969834.1"/>
    </source>
</evidence>
<dbReference type="CDD" id="cd00082">
    <property type="entry name" value="HisKA"/>
    <property type="match status" value="1"/>
</dbReference>
<dbReference type="Pfam" id="PF02518">
    <property type="entry name" value="HATPase_c"/>
    <property type="match status" value="1"/>
</dbReference>
<dbReference type="EMBL" id="JABZGR010000003">
    <property type="protein sequence ID" value="MBF0969834.1"/>
    <property type="molecule type" value="Genomic_DNA"/>
</dbReference>
<dbReference type="PROSITE" id="PS01124">
    <property type="entry name" value="HTH_ARAC_FAMILY_2"/>
    <property type="match status" value="1"/>
</dbReference>
<keyword evidence="7" id="KW-0067">ATP-binding</keyword>
<feature type="compositionally biased region" description="Acidic residues" evidence="13">
    <location>
        <begin position="966"/>
        <end position="983"/>
    </location>
</feature>
<evidence type="ECO:0000259" key="17">
    <source>
        <dbReference type="PROSITE" id="PS50110"/>
    </source>
</evidence>
<dbReference type="SMART" id="SM00387">
    <property type="entry name" value="HATPase_c"/>
    <property type="match status" value="1"/>
</dbReference>
<dbReference type="Gene3D" id="3.30.565.10">
    <property type="entry name" value="Histidine kinase-like ATPase, C-terminal domain"/>
    <property type="match status" value="1"/>
</dbReference>
<feature type="domain" description="Histidine kinase" evidence="16">
    <location>
        <begin position="459"/>
        <end position="673"/>
    </location>
</feature>
<dbReference type="GO" id="GO:0003700">
    <property type="term" value="F:DNA-binding transcription factor activity"/>
    <property type="evidence" value="ECO:0007669"/>
    <property type="project" value="InterPro"/>
</dbReference>
<keyword evidence="3 12" id="KW-0597">Phosphoprotein</keyword>